<evidence type="ECO:0000313" key="2">
    <source>
        <dbReference type="Proteomes" id="UP000179769"/>
    </source>
</evidence>
<reference evidence="2" key="1">
    <citation type="submission" date="2016-07" db="EMBL/GenBank/DDBJ databases">
        <title>Frankia sp. NRRL B-16219 Genome sequencing.</title>
        <authorList>
            <person name="Ghodhbane-Gtari F."/>
            <person name="Swanson E."/>
            <person name="Gueddou A."/>
            <person name="Louati M."/>
            <person name="Nouioui I."/>
            <person name="Hezbri K."/>
            <person name="Abebe-Akele F."/>
            <person name="Simpson S."/>
            <person name="Morris K."/>
            <person name="Thomas K."/>
            <person name="Gtari M."/>
            <person name="Tisa L.S."/>
        </authorList>
    </citation>
    <scope>NUCLEOTIDE SEQUENCE [LARGE SCALE GENOMIC DNA]</scope>
    <source>
        <strain evidence="2">NRRL B-16219</strain>
    </source>
</reference>
<comment type="caution">
    <text evidence="1">The sequence shown here is derived from an EMBL/GenBank/DDBJ whole genome shotgun (WGS) entry which is preliminary data.</text>
</comment>
<dbReference type="Proteomes" id="UP000179769">
    <property type="component" value="Unassembled WGS sequence"/>
</dbReference>
<keyword evidence="2" id="KW-1185">Reference proteome</keyword>
<dbReference type="AlphaFoldDB" id="A0A1S1PVD2"/>
<sequence length="135" mass="15828">MPGLRIRGREAVPVPPPVVAYEFLRPDVQESWNPRAFDCDDDKVTRVVTLPEEVREDRDDMGHFLIYDEEFVRRDGDGQPQVHAFCVGEPQWEHPQFRVGGPVNWLNTAEWEEGFDLTEADERYGEINPYELRER</sequence>
<accession>A0A1S1PVD2</accession>
<organism evidence="1 2">
    <name type="scientific">Parafrankia soli</name>
    <dbReference type="NCBI Taxonomy" id="2599596"/>
    <lineage>
        <taxon>Bacteria</taxon>
        <taxon>Bacillati</taxon>
        <taxon>Actinomycetota</taxon>
        <taxon>Actinomycetes</taxon>
        <taxon>Frankiales</taxon>
        <taxon>Frankiaceae</taxon>
        <taxon>Parafrankia</taxon>
    </lineage>
</organism>
<proteinExistence type="predicted"/>
<dbReference type="EMBL" id="MAXA01000229">
    <property type="protein sequence ID" value="OHV25670.1"/>
    <property type="molecule type" value="Genomic_DNA"/>
</dbReference>
<dbReference type="OrthoDB" id="4939521at2"/>
<name>A0A1S1PVD2_9ACTN</name>
<protein>
    <submittedName>
        <fullName evidence="1">Uncharacterized protein</fullName>
    </submittedName>
</protein>
<gene>
    <name evidence="1" type="ORF">BBK14_21795</name>
</gene>
<dbReference type="RefSeq" id="WP_071065232.1">
    <property type="nucleotide sequence ID" value="NZ_MAXA01000229.1"/>
</dbReference>
<evidence type="ECO:0000313" key="1">
    <source>
        <dbReference type="EMBL" id="OHV25670.1"/>
    </source>
</evidence>